<feature type="disulfide bond" evidence="4">
    <location>
        <begin position="328"/>
        <end position="342"/>
    </location>
</feature>
<dbReference type="InterPro" id="IPR029070">
    <property type="entry name" value="Chitinase_insertion_sf"/>
</dbReference>
<keyword evidence="5" id="KW-0732">Signal</keyword>
<evidence type="ECO:0000256" key="4">
    <source>
        <dbReference type="PROSITE-ProRule" id="PRU00261"/>
    </source>
</evidence>
<name>A0A9P9DAD9_9HYPO</name>
<dbReference type="InterPro" id="IPR036861">
    <property type="entry name" value="Endochitinase-like_sf"/>
</dbReference>
<dbReference type="SUPFAM" id="SSF57016">
    <property type="entry name" value="Plant lectins/antimicrobial peptides"/>
    <property type="match status" value="1"/>
</dbReference>
<dbReference type="Pfam" id="PF00187">
    <property type="entry name" value="Chitin_bind_1"/>
    <property type="match status" value="1"/>
</dbReference>
<feature type="disulfide bond" evidence="4">
    <location>
        <begin position="323"/>
        <end position="335"/>
    </location>
</feature>
<keyword evidence="9" id="KW-1185">Reference proteome</keyword>
<dbReference type="SUPFAM" id="SSF51445">
    <property type="entry name" value="(Trans)glycosidases"/>
    <property type="match status" value="1"/>
</dbReference>
<dbReference type="OrthoDB" id="5098263at2759"/>
<protein>
    <recommendedName>
        <fullName evidence="2">chitinase</fullName>
        <ecNumber evidence="2">3.2.1.14</ecNumber>
    </recommendedName>
</protein>
<dbReference type="PROSITE" id="PS00026">
    <property type="entry name" value="CHIT_BIND_I_1"/>
    <property type="match status" value="1"/>
</dbReference>
<dbReference type="PROSITE" id="PS51910">
    <property type="entry name" value="GH18_2"/>
    <property type="match status" value="1"/>
</dbReference>
<evidence type="ECO:0000256" key="5">
    <source>
        <dbReference type="SAM" id="SignalP"/>
    </source>
</evidence>
<dbReference type="InterPro" id="IPR050314">
    <property type="entry name" value="Glycosyl_Hydrlase_18"/>
</dbReference>
<feature type="domain" description="Chitin-binding type-1" evidence="6">
    <location>
        <begin position="312"/>
        <end position="355"/>
    </location>
</feature>
<dbReference type="SMART" id="SM00636">
    <property type="entry name" value="Glyco_18"/>
    <property type="match status" value="1"/>
</dbReference>
<dbReference type="PROSITE" id="PS50941">
    <property type="entry name" value="CHIT_BIND_I_2"/>
    <property type="match status" value="1"/>
</dbReference>
<dbReference type="GO" id="GO:0005576">
    <property type="term" value="C:extracellular region"/>
    <property type="evidence" value="ECO:0007669"/>
    <property type="project" value="TreeGrafter"/>
</dbReference>
<keyword evidence="3 4" id="KW-0147">Chitin-binding</keyword>
<keyword evidence="8" id="KW-0378">Hydrolase</keyword>
<sequence>MRSSRSHIALWVYVWTCASAIATATAADSRFVLYLDQYHTIELPHASETQGINYVNVAFANSSLFASDPAGQYTPFKSVSDVRLLFDEGVKVCLAIGGWADTTGFSKGAKTPESRQAYAKNVAAAIDGLGFDCVDLDWEYPGGNGEDYRRIPNRNKTSEIQSFPLLLEEIKMAIGDKELSIAVPGLERDMIAYTPEQVAKMNSVVSFVNVMSYDLMNRRDNHTTHHTSVNATLACVNTYIARGFDAAKLNFGIPFYAKWFTTKQGVTCDHPIGCATELLEAADGSDTGLSGAVTFESKNFDEAPQELTLTSNGSCGAGTTFTCGDAECCSQVGFCGATTEYCGAGCQSAFGRCEGPDVIKSFQKAMVQGRTDSAAGAQWYWDAETRLFWSWDTAGLIVSKFNVLFDRGVGGCMAWSLGEDGHDWSHLKAMQRGYDRYAKRSS</sequence>
<comment type="similarity">
    <text evidence="1">Belongs to the glycosyl hydrolase 18 family. Chitinase class V subfamily.</text>
</comment>
<reference evidence="8" key="1">
    <citation type="journal article" date="2021" name="Nat. Commun.">
        <title>Genetic determinants of endophytism in the Arabidopsis root mycobiome.</title>
        <authorList>
            <person name="Mesny F."/>
            <person name="Miyauchi S."/>
            <person name="Thiergart T."/>
            <person name="Pickel B."/>
            <person name="Atanasova L."/>
            <person name="Karlsson M."/>
            <person name="Huettel B."/>
            <person name="Barry K.W."/>
            <person name="Haridas S."/>
            <person name="Chen C."/>
            <person name="Bauer D."/>
            <person name="Andreopoulos W."/>
            <person name="Pangilinan J."/>
            <person name="LaButti K."/>
            <person name="Riley R."/>
            <person name="Lipzen A."/>
            <person name="Clum A."/>
            <person name="Drula E."/>
            <person name="Henrissat B."/>
            <person name="Kohler A."/>
            <person name="Grigoriev I.V."/>
            <person name="Martin F.M."/>
            <person name="Hacquard S."/>
        </authorList>
    </citation>
    <scope>NUCLEOTIDE SEQUENCE</scope>
    <source>
        <strain evidence="8">MPI-CAGE-AT-0021</strain>
    </source>
</reference>
<dbReference type="InterPro" id="IPR011583">
    <property type="entry name" value="Chitinase_II/V-like_cat"/>
</dbReference>
<feature type="signal peptide" evidence="5">
    <location>
        <begin position="1"/>
        <end position="26"/>
    </location>
</feature>
<dbReference type="EC" id="3.2.1.14" evidence="2"/>
<dbReference type="Gene3D" id="3.10.50.10">
    <property type="match status" value="1"/>
</dbReference>
<evidence type="ECO:0000256" key="2">
    <source>
        <dbReference type="ARBA" id="ARBA00012729"/>
    </source>
</evidence>
<dbReference type="Gene3D" id="3.30.60.10">
    <property type="entry name" value="Endochitinase-like"/>
    <property type="match status" value="1"/>
</dbReference>
<accession>A0A9P9DAD9</accession>
<evidence type="ECO:0000259" key="6">
    <source>
        <dbReference type="PROSITE" id="PS50941"/>
    </source>
</evidence>
<evidence type="ECO:0000259" key="7">
    <source>
        <dbReference type="PROSITE" id="PS51910"/>
    </source>
</evidence>
<dbReference type="GO" id="GO:0008061">
    <property type="term" value="F:chitin binding"/>
    <property type="evidence" value="ECO:0007669"/>
    <property type="project" value="UniProtKB-UniRule"/>
</dbReference>
<comment type="caution">
    <text evidence="4">Lacks conserved residue(s) required for the propagation of feature annotation.</text>
</comment>
<dbReference type="CDD" id="cd11618">
    <property type="entry name" value="ChtBD1_1"/>
    <property type="match status" value="1"/>
</dbReference>
<proteinExistence type="inferred from homology"/>
<dbReference type="Gene3D" id="3.20.20.80">
    <property type="entry name" value="Glycosidases"/>
    <property type="match status" value="2"/>
</dbReference>
<evidence type="ECO:0000256" key="1">
    <source>
        <dbReference type="ARBA" id="ARBA00008682"/>
    </source>
</evidence>
<evidence type="ECO:0000313" key="8">
    <source>
        <dbReference type="EMBL" id="KAH7115735.1"/>
    </source>
</evidence>
<dbReference type="GO" id="GO:0006032">
    <property type="term" value="P:chitin catabolic process"/>
    <property type="evidence" value="ECO:0007669"/>
    <property type="project" value="TreeGrafter"/>
</dbReference>
<dbReference type="GO" id="GO:0005975">
    <property type="term" value="P:carbohydrate metabolic process"/>
    <property type="evidence" value="ECO:0007669"/>
    <property type="project" value="InterPro"/>
</dbReference>
<dbReference type="InterPro" id="IPR001002">
    <property type="entry name" value="Chitin-bd_1"/>
</dbReference>
<organism evidence="8 9">
    <name type="scientific">Dactylonectria estremocensis</name>
    <dbReference type="NCBI Taxonomy" id="1079267"/>
    <lineage>
        <taxon>Eukaryota</taxon>
        <taxon>Fungi</taxon>
        <taxon>Dikarya</taxon>
        <taxon>Ascomycota</taxon>
        <taxon>Pezizomycotina</taxon>
        <taxon>Sordariomycetes</taxon>
        <taxon>Hypocreomycetidae</taxon>
        <taxon>Hypocreales</taxon>
        <taxon>Nectriaceae</taxon>
        <taxon>Dactylonectria</taxon>
    </lineage>
</organism>
<evidence type="ECO:0000313" key="9">
    <source>
        <dbReference type="Proteomes" id="UP000717696"/>
    </source>
</evidence>
<gene>
    <name evidence="8" type="ORF">B0J13DRAFT_514544</name>
</gene>
<dbReference type="AlphaFoldDB" id="A0A9P9DAD9"/>
<dbReference type="SMART" id="SM00270">
    <property type="entry name" value="ChtBD1"/>
    <property type="match status" value="1"/>
</dbReference>
<feature type="domain" description="GH18" evidence="7">
    <location>
        <begin position="29"/>
        <end position="437"/>
    </location>
</feature>
<dbReference type="InterPro" id="IPR017853">
    <property type="entry name" value="GH"/>
</dbReference>
<keyword evidence="4" id="KW-1015">Disulfide bond</keyword>
<dbReference type="EMBL" id="JAGMUU010000037">
    <property type="protein sequence ID" value="KAH7115735.1"/>
    <property type="molecule type" value="Genomic_DNA"/>
</dbReference>
<feature type="chain" id="PRO_5040378571" description="chitinase" evidence="5">
    <location>
        <begin position="27"/>
        <end position="442"/>
    </location>
</feature>
<dbReference type="Pfam" id="PF00704">
    <property type="entry name" value="Glyco_hydro_18"/>
    <property type="match status" value="1"/>
</dbReference>
<dbReference type="PANTHER" id="PTHR11177">
    <property type="entry name" value="CHITINASE"/>
    <property type="match status" value="1"/>
</dbReference>
<evidence type="ECO:0000256" key="3">
    <source>
        <dbReference type="ARBA" id="ARBA00022669"/>
    </source>
</evidence>
<comment type="caution">
    <text evidence="8">The sequence shown here is derived from an EMBL/GenBank/DDBJ whole genome shotgun (WGS) entry which is preliminary data.</text>
</comment>
<dbReference type="InterPro" id="IPR001223">
    <property type="entry name" value="Glyco_hydro18_cat"/>
</dbReference>
<dbReference type="InterPro" id="IPR018371">
    <property type="entry name" value="Chitin-binding_1_CS"/>
</dbReference>
<dbReference type="PANTHER" id="PTHR11177:SF337">
    <property type="entry name" value="CHITINASE"/>
    <property type="match status" value="1"/>
</dbReference>
<dbReference type="GO" id="GO:0008843">
    <property type="term" value="F:endochitinase activity"/>
    <property type="evidence" value="ECO:0007669"/>
    <property type="project" value="UniProtKB-EC"/>
</dbReference>
<dbReference type="Proteomes" id="UP000717696">
    <property type="component" value="Unassembled WGS sequence"/>
</dbReference>